<dbReference type="GO" id="GO:0004222">
    <property type="term" value="F:metalloendopeptidase activity"/>
    <property type="evidence" value="ECO:0007669"/>
    <property type="project" value="TreeGrafter"/>
</dbReference>
<protein>
    <submittedName>
        <fullName evidence="3">Murein DD-endopeptidase MepM and murein hydrolase activator NlpD, contain LysM domain</fullName>
    </submittedName>
</protein>
<dbReference type="AlphaFoldDB" id="A0A1G9RKR3"/>
<keyword evidence="3" id="KW-0378">Hydrolase</keyword>
<dbReference type="Proteomes" id="UP000198901">
    <property type="component" value="Unassembled WGS sequence"/>
</dbReference>
<dbReference type="SMART" id="SM00257">
    <property type="entry name" value="LysM"/>
    <property type="match status" value="1"/>
</dbReference>
<dbReference type="InterPro" id="IPR036779">
    <property type="entry name" value="LysM_dom_sf"/>
</dbReference>
<evidence type="ECO:0000313" key="4">
    <source>
        <dbReference type="Proteomes" id="UP000198901"/>
    </source>
</evidence>
<keyword evidence="4" id="KW-1185">Reference proteome</keyword>
<dbReference type="PANTHER" id="PTHR21666:SF270">
    <property type="entry name" value="MUREIN HYDROLASE ACTIVATOR ENVC"/>
    <property type="match status" value="1"/>
</dbReference>
<feature type="domain" description="LysM" evidence="2">
    <location>
        <begin position="314"/>
        <end position="357"/>
    </location>
</feature>
<feature type="chain" id="PRO_5011615363" evidence="1">
    <location>
        <begin position="23"/>
        <end position="358"/>
    </location>
</feature>
<dbReference type="SUPFAM" id="SSF51261">
    <property type="entry name" value="Duplicated hybrid motif"/>
    <property type="match status" value="1"/>
</dbReference>
<dbReference type="RefSeq" id="WP_093203663.1">
    <property type="nucleotide sequence ID" value="NZ_FNGS01000005.1"/>
</dbReference>
<keyword evidence="1" id="KW-0732">Signal</keyword>
<dbReference type="Pfam" id="PF01476">
    <property type="entry name" value="LysM"/>
    <property type="match status" value="1"/>
</dbReference>
<feature type="signal peptide" evidence="1">
    <location>
        <begin position="1"/>
        <end position="22"/>
    </location>
</feature>
<dbReference type="EMBL" id="FNGS01000005">
    <property type="protein sequence ID" value="SDM23814.1"/>
    <property type="molecule type" value="Genomic_DNA"/>
</dbReference>
<dbReference type="STRING" id="563176.SAMN04488090_2937"/>
<evidence type="ECO:0000259" key="2">
    <source>
        <dbReference type="PROSITE" id="PS51782"/>
    </source>
</evidence>
<dbReference type="SUPFAM" id="SSF54106">
    <property type="entry name" value="LysM domain"/>
    <property type="match status" value="1"/>
</dbReference>
<dbReference type="PROSITE" id="PS51782">
    <property type="entry name" value="LYSM"/>
    <property type="match status" value="1"/>
</dbReference>
<sequence>MSFFRTLFLLSGITLVAFPAIAQERGVFRKTPSIKAIRKPAPRKIVRDSVPGVRSMNEFQPLKPGSPTTRSAVDTLNDAQLETDQFVVETRQEIRPRDSESWARVSEHFRIWDEHHVNPYGYDIRNFNDLISIQLYDSTKQQYWSVPMDKNIPTSVFGWRQIRWHKGIDLDLVTGDPVRAAFDGQVRVVSYEGRGFGRYVVVRHYNGLETVYGHLSKQLVVPRQEVKAGDVIGRGGNTGRSTGSHLHFEIRYEGYPFNPLEIFAFPENYIRSDTYLLTPRVFSYITGKKFEPLTAADQQEEGDSDEEIEYRETDWYAVKKGDTLDEISRRSGISIARIKELNGLRTTRLQIGQKLRLR</sequence>
<evidence type="ECO:0000256" key="1">
    <source>
        <dbReference type="SAM" id="SignalP"/>
    </source>
</evidence>
<dbReference type="CDD" id="cd12797">
    <property type="entry name" value="M23_peptidase"/>
    <property type="match status" value="1"/>
</dbReference>
<evidence type="ECO:0000313" key="3">
    <source>
        <dbReference type="EMBL" id="SDM23814.1"/>
    </source>
</evidence>
<reference evidence="3 4" key="1">
    <citation type="submission" date="2016-10" db="EMBL/GenBank/DDBJ databases">
        <authorList>
            <person name="de Groot N.N."/>
        </authorList>
    </citation>
    <scope>NUCLEOTIDE SEQUENCE [LARGE SCALE GENOMIC DNA]</scope>
    <source>
        <strain evidence="3 4">DSM 21668</strain>
    </source>
</reference>
<proteinExistence type="predicted"/>
<accession>A0A1G9RKR3</accession>
<name>A0A1G9RKR3_9BACT</name>
<organism evidence="3 4">
    <name type="scientific">Siphonobacter aquaeclarae</name>
    <dbReference type="NCBI Taxonomy" id="563176"/>
    <lineage>
        <taxon>Bacteria</taxon>
        <taxon>Pseudomonadati</taxon>
        <taxon>Bacteroidota</taxon>
        <taxon>Cytophagia</taxon>
        <taxon>Cytophagales</taxon>
        <taxon>Cytophagaceae</taxon>
        <taxon>Siphonobacter</taxon>
    </lineage>
</organism>
<dbReference type="PANTHER" id="PTHR21666">
    <property type="entry name" value="PEPTIDASE-RELATED"/>
    <property type="match status" value="1"/>
</dbReference>
<dbReference type="CDD" id="cd00118">
    <property type="entry name" value="LysM"/>
    <property type="match status" value="1"/>
</dbReference>
<dbReference type="InterPro" id="IPR011055">
    <property type="entry name" value="Dup_hybrid_motif"/>
</dbReference>
<dbReference type="OrthoDB" id="9805070at2"/>
<dbReference type="Gene3D" id="2.70.70.10">
    <property type="entry name" value="Glucose Permease (Domain IIA)"/>
    <property type="match status" value="1"/>
</dbReference>
<gene>
    <name evidence="3" type="ORF">SAMN04488090_2937</name>
</gene>
<dbReference type="InterPro" id="IPR018392">
    <property type="entry name" value="LysM"/>
</dbReference>
<dbReference type="Pfam" id="PF01551">
    <property type="entry name" value="Peptidase_M23"/>
    <property type="match status" value="1"/>
</dbReference>
<dbReference type="InterPro" id="IPR050570">
    <property type="entry name" value="Cell_wall_metabolism_enzyme"/>
</dbReference>
<dbReference type="InterPro" id="IPR016047">
    <property type="entry name" value="M23ase_b-sheet_dom"/>
</dbReference>
<dbReference type="Gene3D" id="3.10.350.10">
    <property type="entry name" value="LysM domain"/>
    <property type="match status" value="1"/>
</dbReference>